<dbReference type="EMBL" id="CP031376">
    <property type="protein sequence ID" value="AXK51569.1"/>
    <property type="molecule type" value="Genomic_DNA"/>
</dbReference>
<dbReference type="GO" id="GO:0016020">
    <property type="term" value="C:membrane"/>
    <property type="evidence" value="ECO:0007669"/>
    <property type="project" value="InterPro"/>
</dbReference>
<dbReference type="Proteomes" id="UP000254792">
    <property type="component" value="Chromosome"/>
</dbReference>
<dbReference type="AlphaFoldDB" id="A0A345Z4P0"/>
<protein>
    <recommendedName>
        <fullName evidence="4">Lipoprotein</fullName>
    </recommendedName>
</protein>
<dbReference type="Pfam" id="PF05215">
    <property type="entry name" value="Spiralin"/>
    <property type="match status" value="2"/>
</dbReference>
<evidence type="ECO:0000313" key="3">
    <source>
        <dbReference type="Proteomes" id="UP000254792"/>
    </source>
</evidence>
<feature type="signal peptide" evidence="1">
    <location>
        <begin position="1"/>
        <end position="18"/>
    </location>
</feature>
<evidence type="ECO:0000256" key="1">
    <source>
        <dbReference type="SAM" id="SignalP"/>
    </source>
</evidence>
<dbReference type="InterPro" id="IPR007880">
    <property type="entry name" value="Spiralin"/>
</dbReference>
<dbReference type="RefSeq" id="WP_115558462.1">
    <property type="nucleotide sequence ID" value="NZ_CP031376.1"/>
</dbReference>
<evidence type="ECO:0008006" key="4">
    <source>
        <dbReference type="Google" id="ProtNLM"/>
    </source>
</evidence>
<organism evidence="2 3">
    <name type="scientific">Spiroplasma alleghenense</name>
    <dbReference type="NCBI Taxonomy" id="216931"/>
    <lineage>
        <taxon>Bacteria</taxon>
        <taxon>Bacillati</taxon>
        <taxon>Mycoplasmatota</taxon>
        <taxon>Mollicutes</taxon>
        <taxon>Entomoplasmatales</taxon>
        <taxon>Spiroplasmataceae</taxon>
        <taxon>Spiroplasma</taxon>
    </lineage>
</organism>
<evidence type="ECO:0000313" key="2">
    <source>
        <dbReference type="EMBL" id="AXK51569.1"/>
    </source>
</evidence>
<dbReference type="PROSITE" id="PS51257">
    <property type="entry name" value="PROKAR_LIPOPROTEIN"/>
    <property type="match status" value="1"/>
</dbReference>
<keyword evidence="3" id="KW-1185">Reference proteome</keyword>
<sequence>MKRIILSLFFIIPATTSAISTISCSAKKQNNFENEVEMLDIGDIEKSIREPKPKELAKDYFNEIIETFRNWSNEVFYQTHYEIISTNKENYFSVNDEIYIRTIKDNNKIYGKIINKIVNHISLSRFQSDLELVKPLPGDEKNNFEKNLILELKNSIPAAQHEVDFKVIYDMAQNSVFSKGDLITIQSIPDSEIIKGAAILQINIFDINLINFESIKPLINEKHSIINDRVEKKINEHVFGAKINQDYKIEYSTSFEILKEGDKVKIIVDPESRFLIGDDIIFTISTFNIKELNETISKLDLDFNTNVKIYENNLEAQILDIVPYAKRGIDYIISNSSEFEFFIPGNKINLSVIESSNYLIGDSLEFVVPKVNLSKLNEEFRKIQVTPGVTEYKYFEEQFLLVLETFSPILDITDELIVSKNNLENTIYADSSISITPRENSYFFNNDLNEIVINFEFIDSEELNNFIMPALNLSAGMSNQLTKKIIKDLLSSNEKYSSLSEHLDYEIIWNSDTEFLKIGESVILKPIINSRLLKGKEIEWYPAEFGLSSIRLEIEKLNINNKNSNLENYKILNQFLIDNIPFMKENLDYTIEWFDWYEAEFENWNKQFVITFKKGQWIKNEEVIFIKIK</sequence>
<accession>A0A345Z4P0</accession>
<feature type="chain" id="PRO_5016980403" description="Lipoprotein" evidence="1">
    <location>
        <begin position="19"/>
        <end position="629"/>
    </location>
</feature>
<proteinExistence type="predicted"/>
<gene>
    <name evidence="2" type="ORF">SALLE_v1c08990</name>
</gene>
<dbReference type="OrthoDB" id="390601at2"/>
<keyword evidence="1" id="KW-0732">Signal</keyword>
<dbReference type="KEGG" id="salx:SALLE_v1c08990"/>
<name>A0A345Z4P0_9MOLU</name>
<reference evidence="2 3" key="1">
    <citation type="submission" date="2018-07" db="EMBL/GenBank/DDBJ databases">
        <title>Complete genome sequence of Spiroplasma alleghenense PLHS-1 (ATCC 51752).</title>
        <authorList>
            <person name="Chou L."/>
            <person name="Lee T.-Y."/>
            <person name="Tsai Y.-M."/>
            <person name="Kuo C.-H."/>
        </authorList>
    </citation>
    <scope>NUCLEOTIDE SEQUENCE [LARGE SCALE GENOMIC DNA]</scope>
    <source>
        <strain evidence="2 3">PLHS-1</strain>
    </source>
</reference>